<feature type="region of interest" description="Disordered" evidence="1">
    <location>
        <begin position="195"/>
        <end position="271"/>
    </location>
</feature>
<evidence type="ECO:0000313" key="2">
    <source>
        <dbReference type="EMBL" id="KAJ7371188.1"/>
    </source>
</evidence>
<feature type="compositionally biased region" description="Polar residues" evidence="1">
    <location>
        <begin position="482"/>
        <end position="495"/>
    </location>
</feature>
<evidence type="ECO:0000313" key="3">
    <source>
        <dbReference type="Proteomes" id="UP001163046"/>
    </source>
</evidence>
<name>A0A9X0CR51_9CNID</name>
<feature type="compositionally biased region" description="Basic and acidic residues" evidence="1">
    <location>
        <begin position="67"/>
        <end position="78"/>
    </location>
</feature>
<feature type="compositionally biased region" description="Basic and acidic residues" evidence="1">
    <location>
        <begin position="146"/>
        <end position="155"/>
    </location>
</feature>
<feature type="region of interest" description="Disordered" evidence="1">
    <location>
        <begin position="470"/>
        <end position="495"/>
    </location>
</feature>
<comment type="caution">
    <text evidence="2">The sequence shown here is derived from an EMBL/GenBank/DDBJ whole genome shotgun (WGS) entry which is preliminary data.</text>
</comment>
<feature type="compositionally biased region" description="Low complexity" evidence="1">
    <location>
        <begin position="241"/>
        <end position="267"/>
    </location>
</feature>
<dbReference type="AlphaFoldDB" id="A0A9X0CR51"/>
<feature type="compositionally biased region" description="Basic and acidic residues" evidence="1">
    <location>
        <begin position="47"/>
        <end position="60"/>
    </location>
</feature>
<organism evidence="2 3">
    <name type="scientific">Desmophyllum pertusum</name>
    <dbReference type="NCBI Taxonomy" id="174260"/>
    <lineage>
        <taxon>Eukaryota</taxon>
        <taxon>Metazoa</taxon>
        <taxon>Cnidaria</taxon>
        <taxon>Anthozoa</taxon>
        <taxon>Hexacorallia</taxon>
        <taxon>Scleractinia</taxon>
        <taxon>Caryophylliina</taxon>
        <taxon>Caryophylliidae</taxon>
        <taxon>Desmophyllum</taxon>
    </lineage>
</organism>
<gene>
    <name evidence="2" type="ORF">OS493_027298</name>
</gene>
<reference evidence="2" key="1">
    <citation type="submission" date="2023-01" db="EMBL/GenBank/DDBJ databases">
        <title>Genome assembly of the deep-sea coral Lophelia pertusa.</title>
        <authorList>
            <person name="Herrera S."/>
            <person name="Cordes E."/>
        </authorList>
    </citation>
    <scope>NUCLEOTIDE SEQUENCE</scope>
    <source>
        <strain evidence="2">USNM1676648</strain>
        <tissue evidence="2">Polyp</tissue>
    </source>
</reference>
<dbReference type="OrthoDB" id="20273at2759"/>
<feature type="compositionally biased region" description="Low complexity" evidence="1">
    <location>
        <begin position="411"/>
        <end position="435"/>
    </location>
</feature>
<feature type="region of interest" description="Disordered" evidence="1">
    <location>
        <begin position="1"/>
        <end position="155"/>
    </location>
</feature>
<evidence type="ECO:0000256" key="1">
    <source>
        <dbReference type="SAM" id="MobiDB-lite"/>
    </source>
</evidence>
<proteinExistence type="predicted"/>
<dbReference type="Proteomes" id="UP001163046">
    <property type="component" value="Unassembled WGS sequence"/>
</dbReference>
<accession>A0A9X0CR51</accession>
<feature type="compositionally biased region" description="Polar residues" evidence="1">
    <location>
        <begin position="1"/>
        <end position="12"/>
    </location>
</feature>
<dbReference type="EMBL" id="MU826850">
    <property type="protein sequence ID" value="KAJ7371188.1"/>
    <property type="molecule type" value="Genomic_DNA"/>
</dbReference>
<sequence>MESKTLDTSSNHVPLESGKKEPSESPKQALPLEKEQSKGKRCLGKGTTEKKELKTQDKPPENNTKAVEPEVKKSDEPLPVKPQGVRGVIRMANFNTKPQQATQENEDQEETPKDDIKLLRKEDSVAKEAPSLKSALVGEGSASAPPEKKTVTFKEPLKEGGEIKVLVNTGKDLVGKDGKRDVLAPPTLVSVVMKPAPAPEIAQDNVSVSIIPSNKPDKTTTEVEATNAKTPTPNHDTNTKPQSTPTPTPSDSTQSSEGAEPAPSSSPTVSQHQTVYQLPFLHVMYTQLPNMTTHPRMPQGISMESDGSDLPEDPNTLRYFFNLGFPVPCPTNQSAVGKPTDDVLPFSLSDAFPGAHAASPRRGVNGSAAFPCSATSHLPAANAGISPGSNPASNAREYKFSERNSMDRSSPGQTQQQQQQQPQQPQQPIPLHQAPPFVPNQHHPTWRAARSMTGYQGKQMHMGAYNSQLQNQQTPRGPMQQGLGTPSSITNPKNIKNTVTNRSCMVRRIKARPCMVRMRILQTPPPKPLDRLQAPSTWLAVTMPPERVWGLLSWQPAICELSRKCDVNEHDASSAFRCQLAGTVSVKWLDH</sequence>
<feature type="compositionally biased region" description="Polar residues" evidence="1">
    <location>
        <begin position="222"/>
        <end position="240"/>
    </location>
</feature>
<keyword evidence="3" id="KW-1185">Reference proteome</keyword>
<feature type="region of interest" description="Disordered" evidence="1">
    <location>
        <begin position="402"/>
        <end position="444"/>
    </location>
</feature>
<protein>
    <submittedName>
        <fullName evidence="2">Uncharacterized protein</fullName>
    </submittedName>
</protein>
<feature type="compositionally biased region" description="Basic and acidic residues" evidence="1">
    <location>
        <begin position="110"/>
        <end position="126"/>
    </location>
</feature>
<feature type="compositionally biased region" description="Polar residues" evidence="1">
    <location>
        <begin position="93"/>
        <end position="103"/>
    </location>
</feature>